<dbReference type="CDD" id="cd19535">
    <property type="entry name" value="Cyc_NRPS"/>
    <property type="match status" value="1"/>
</dbReference>
<dbReference type="SMART" id="SM00822">
    <property type="entry name" value="PKS_KR"/>
    <property type="match status" value="1"/>
</dbReference>
<evidence type="ECO:0000256" key="9">
    <source>
        <dbReference type="ARBA" id="ARBA00023098"/>
    </source>
</evidence>
<dbReference type="InterPro" id="IPR036736">
    <property type="entry name" value="ACP-like_sf"/>
</dbReference>
<dbReference type="InterPro" id="IPR020802">
    <property type="entry name" value="TesA-like"/>
</dbReference>
<dbReference type="InterPro" id="IPR036291">
    <property type="entry name" value="NAD(P)-bd_dom_sf"/>
</dbReference>
<dbReference type="Gene3D" id="3.40.47.10">
    <property type="match status" value="1"/>
</dbReference>
<name>A0A348HD73_9GAMM</name>
<dbReference type="PROSITE" id="PS00012">
    <property type="entry name" value="PHOSPHOPANTETHEINE"/>
    <property type="match status" value="2"/>
</dbReference>
<dbReference type="SUPFAM" id="SSF52151">
    <property type="entry name" value="FabD/lysophospholipase-like"/>
    <property type="match status" value="1"/>
</dbReference>
<dbReference type="InterPro" id="IPR032821">
    <property type="entry name" value="PKS_assoc"/>
</dbReference>
<dbReference type="Pfam" id="PF00668">
    <property type="entry name" value="Condensation"/>
    <property type="match status" value="1"/>
</dbReference>
<evidence type="ECO:0000256" key="6">
    <source>
        <dbReference type="ARBA" id="ARBA00022598"/>
    </source>
</evidence>
<dbReference type="InterPro" id="IPR013217">
    <property type="entry name" value="Methyltransf_12"/>
</dbReference>
<dbReference type="Pfam" id="PF16197">
    <property type="entry name" value="KAsynt_C_assoc"/>
    <property type="match status" value="1"/>
</dbReference>
<dbReference type="Pfam" id="PF02801">
    <property type="entry name" value="Ketoacyl-synt_C"/>
    <property type="match status" value="1"/>
</dbReference>
<gene>
    <name evidence="14" type="ORF">ZBT109_0799</name>
</gene>
<dbReference type="FunFam" id="3.40.47.10:FF:000042">
    <property type="entry name" value="Polyketide synthase Pks13"/>
    <property type="match status" value="1"/>
</dbReference>
<dbReference type="Pfam" id="PF08242">
    <property type="entry name" value="Methyltransf_12"/>
    <property type="match status" value="2"/>
</dbReference>
<dbReference type="GO" id="GO:0004312">
    <property type="term" value="F:fatty acid synthase activity"/>
    <property type="evidence" value="ECO:0007669"/>
    <property type="project" value="TreeGrafter"/>
</dbReference>
<dbReference type="SMART" id="SM00825">
    <property type="entry name" value="PKS_KS"/>
    <property type="match status" value="1"/>
</dbReference>
<accession>A0A348HD73</accession>
<dbReference type="SMART" id="SM00827">
    <property type="entry name" value="PKS_AT"/>
    <property type="match status" value="1"/>
</dbReference>
<feature type="compositionally biased region" description="Polar residues" evidence="11">
    <location>
        <begin position="2849"/>
        <end position="2868"/>
    </location>
</feature>
<dbReference type="PANTHER" id="PTHR43775">
    <property type="entry name" value="FATTY ACID SYNTHASE"/>
    <property type="match status" value="1"/>
</dbReference>
<dbReference type="Pfam" id="PF08659">
    <property type="entry name" value="KR"/>
    <property type="match status" value="1"/>
</dbReference>
<dbReference type="GO" id="GO:0006633">
    <property type="term" value="P:fatty acid biosynthetic process"/>
    <property type="evidence" value="ECO:0007669"/>
    <property type="project" value="TreeGrafter"/>
</dbReference>
<dbReference type="PROSITE" id="PS50075">
    <property type="entry name" value="CARRIER"/>
    <property type="match status" value="2"/>
</dbReference>
<evidence type="ECO:0000256" key="5">
    <source>
        <dbReference type="ARBA" id="ARBA00022553"/>
    </source>
</evidence>
<dbReference type="SUPFAM" id="SSF53335">
    <property type="entry name" value="S-adenosyl-L-methionine-dependent methyltransferases"/>
    <property type="match status" value="2"/>
</dbReference>
<dbReference type="GO" id="GO:0071770">
    <property type="term" value="P:DIM/DIP cell wall layer assembly"/>
    <property type="evidence" value="ECO:0007669"/>
    <property type="project" value="TreeGrafter"/>
</dbReference>
<dbReference type="InterPro" id="IPR009081">
    <property type="entry name" value="PP-bd_ACP"/>
</dbReference>
<dbReference type="Gene3D" id="3.40.50.150">
    <property type="entry name" value="Vaccinia Virus protein VP39"/>
    <property type="match status" value="2"/>
</dbReference>
<feature type="domain" description="Carrier" evidence="12">
    <location>
        <begin position="1852"/>
        <end position="1927"/>
    </location>
</feature>
<dbReference type="InterPro" id="IPR020841">
    <property type="entry name" value="PKS_Beta-ketoAc_synthase_dom"/>
</dbReference>
<evidence type="ECO:0000256" key="8">
    <source>
        <dbReference type="ARBA" id="ARBA00022832"/>
    </source>
</evidence>
<dbReference type="InterPro" id="IPR057326">
    <property type="entry name" value="KR_dom"/>
</dbReference>
<dbReference type="Gene3D" id="3.30.559.10">
    <property type="entry name" value="Chloramphenicol acetyltransferase-like domain"/>
    <property type="match status" value="1"/>
</dbReference>
<comment type="similarity">
    <text evidence="3">Belongs to the short-chain dehydrogenases/reductases (SDR) family.</text>
</comment>
<feature type="region of interest" description="Disordered" evidence="11">
    <location>
        <begin position="2849"/>
        <end position="2876"/>
    </location>
</feature>
<dbReference type="SMART" id="SM00824">
    <property type="entry name" value="PKS_TE"/>
    <property type="match status" value="1"/>
</dbReference>
<dbReference type="Pfam" id="PF00698">
    <property type="entry name" value="Acyl_transf_1"/>
    <property type="match status" value="1"/>
</dbReference>
<proteinExistence type="inferred from homology"/>
<organism evidence="14 15">
    <name type="scientific">Zymobacter palmae</name>
    <dbReference type="NCBI Taxonomy" id="33074"/>
    <lineage>
        <taxon>Bacteria</taxon>
        <taxon>Pseudomonadati</taxon>
        <taxon>Pseudomonadota</taxon>
        <taxon>Gammaproteobacteria</taxon>
        <taxon>Oceanospirillales</taxon>
        <taxon>Halomonadaceae</taxon>
        <taxon>Zymobacter group</taxon>
        <taxon>Zymobacter</taxon>
    </lineage>
</organism>
<feature type="domain" description="Carrier" evidence="12">
    <location>
        <begin position="2880"/>
        <end position="2954"/>
    </location>
</feature>
<keyword evidence="6" id="KW-0436">Ligase</keyword>
<feature type="region of interest" description="Disordered" evidence="11">
    <location>
        <begin position="1809"/>
        <end position="1844"/>
    </location>
</feature>
<dbReference type="GO" id="GO:0005737">
    <property type="term" value="C:cytoplasm"/>
    <property type="evidence" value="ECO:0007669"/>
    <property type="project" value="TreeGrafter"/>
</dbReference>
<dbReference type="Gene3D" id="3.40.366.10">
    <property type="entry name" value="Malonyl-Coenzyme A Acyl Carrier Protein, domain 2"/>
    <property type="match status" value="1"/>
</dbReference>
<evidence type="ECO:0000256" key="11">
    <source>
        <dbReference type="SAM" id="MobiDB-lite"/>
    </source>
</evidence>
<dbReference type="SUPFAM" id="SSF53901">
    <property type="entry name" value="Thiolase-like"/>
    <property type="match status" value="1"/>
</dbReference>
<dbReference type="GO" id="GO:0005886">
    <property type="term" value="C:plasma membrane"/>
    <property type="evidence" value="ECO:0007669"/>
    <property type="project" value="TreeGrafter"/>
</dbReference>
<dbReference type="InterPro" id="IPR001031">
    <property type="entry name" value="Thioesterase"/>
</dbReference>
<dbReference type="GO" id="GO:0009403">
    <property type="term" value="P:toxin biosynthetic process"/>
    <property type="evidence" value="ECO:0007669"/>
    <property type="project" value="UniProtKB-ARBA"/>
</dbReference>
<evidence type="ECO:0000313" key="15">
    <source>
        <dbReference type="Proteomes" id="UP000267342"/>
    </source>
</evidence>
<dbReference type="Gene3D" id="3.40.50.1820">
    <property type="entry name" value="alpha/beta hydrolase"/>
    <property type="match status" value="1"/>
</dbReference>
<evidence type="ECO:0000256" key="2">
    <source>
        <dbReference type="ARBA" id="ARBA00004924"/>
    </source>
</evidence>
<dbReference type="FunFam" id="3.30.559.10:FF:000023">
    <property type="entry name" value="Non-ribosomal peptide synthetase"/>
    <property type="match status" value="1"/>
</dbReference>
<dbReference type="InterPro" id="IPR001242">
    <property type="entry name" value="Condensation_dom"/>
</dbReference>
<dbReference type="InterPro" id="IPR016035">
    <property type="entry name" value="Acyl_Trfase/lysoPLipase"/>
</dbReference>
<dbReference type="InterPro" id="IPR001227">
    <property type="entry name" value="Ac_transferase_dom_sf"/>
</dbReference>
<evidence type="ECO:0000256" key="3">
    <source>
        <dbReference type="ARBA" id="ARBA00006484"/>
    </source>
</evidence>
<dbReference type="InterPro" id="IPR013968">
    <property type="entry name" value="PKS_KR"/>
</dbReference>
<dbReference type="InterPro" id="IPR020806">
    <property type="entry name" value="PKS_PP-bd"/>
</dbReference>
<sequence>MDVSHMSSRSMDQIDELIAQHFPDSDPIAVIGYACRFPCSPDSTAFWHNIVDGQECSRHFSHQEMREAGVPDEVIDAPDFVNVGAVLEDADRFDATLFGYSRQEAESIDPQQRLFLQNAWHALEHAGYAPRQVPHRTGVFASSRISTYPGRAQVDVTEVAQVKGLQSLMGNDKDYVASRVAYKLDLHGPALAVQTACSSSLVAAHLACESLRSGESDMAIAGGVALAFPQQAGYRYQPGMIFSPDGRCRPFDAEAQGTFAGNGVGAIVLRRLRDALHDGDPIAAVVLGSAINNDGERKVGYTAPSVAGQQAVIEEALQLAGIGGQQIGMIEAHGTGTPLGDPIELKALCAAFGDTGQPAHCALGSIKGNFGHMDTAAGVASLLKTVLAVEHGTLPPTLNVQKPNPALALDESPFRLLTCAQDWGASLRYAGVSSFGIGGTNCHMIVASLPEALRQTAPSSSPSTPAQLCPPLLLSAASDTALHTLATRYADALREPSSPEALAATALHGRQLDLPYRLALTVDQHTPEALKNWSEGAADERIHCGSGTFGRQAWLFTGQGAQWPGMAAAMYAFSPVFAEQLDTCIAACHDQAPALREALLEADSTWLDSMAYTQPALVAFEIAMAAHWQSLGLAPERVIGHSVGEFAAAVVAGHYTAAQIMPLVCQRGALMQQCAPGSMIAVFAEAERIAPLAEAYGLDLAADNGVQHHVYSGTTAAVDTFQRALFEQDILYKRLPVTGAAHSALMDPIMADFQAACDALPPASPGRVPLISTLNATLVDATDLTAEHWARHLRHPVRFQQALELAQQQNVRVFLEVGPDATLSTLGKRETDSQECTWIASQHRAAADELPLRTALMQLYAAGCPLPWTSLFGDTPLPRCRAPLYPFDRKRYWCETESRAVSAASSYATCAVEAGQRVAMKEAGSLSLSRLHTLYDCVTELHALYVDQLVRRCVGDRIDHDEGVDALSILRAGRLLPRYRQLLTRLLNSGVEDGYYTCLNGTHYRTVRRVEADSKVTLLDTLTDCCEGLEAIPRTVAHAGDNLYAMMSGGIDPVAIIFPQGSSSGVEVLYQEFSFGRYFNQIAAGVLEGIVASRPTDKPLRILEVGGGTGGTTAWLLPVLKAHPHVDYTFTDISLLFTHRAQEKFADYDFMHYRAFDLHTPALAQGFTPQHYDVIIAANVIHATQHVGKTLSNLRTVLKPSGQLVMREITQPMRLFDFVFGPLVQPLLDYEARQQELFLSTSQWKQQCHEAGFSRVDWLPLDGGPTSEMSEHVIVATPTDMPLSSSSSTLPSIDAETDDPILGQRLSVDGTYQADWHECAADPERWNAYWCHAWQTLSERHGQGQSTPPAPPCAAPATLSWVRLHWQATPFAHGALQIEALTNNRFWQPLTQACALALSPAPETHYQWHWHTQPFPTAHGEATYRVLNEKAIAHLSLSEPPPLADDAPTLLFIAEDPCSTLSALVHDVLAALTQHDEDLIVVTHNGWRIHPTDGAALSPEHHALWALLRVAANEQPERLIAAVDLSDTRDDALLPAALAAISPNQRWLALREGHLFSEELNACQHTAPPLPEDAFSADQWHVVTGAFGGLGRLTVRWLHARGARHIALLAPRADEAWLAQCRSAMGDDTELRWCACDVSDAAELAQVMETLACERDIAGAVHAAGQLDDGLLPQLSEQRLTHVLAVKATAAAQLQEWLAAHGSRYLVLYSSAAAALGARGQGAHALACGYLDGLAQRTLSSPLCTLSIAWGAWGESGRAADPALLAMLAEDGMDALTDAEGLWHLEQAIMRNCPYRLAMRVRPQRMPPIQQALLYPPSGEDAPTDKDRPRRSSSSTLATPSASFTGRRDDVDDIITWLKQRVVAQLRIEDPEQLQPEQDLLQIGMDSLLFLELSSDIQRQLGIRLDAEAAWQNMSIAGLARTLCADSHETTLPDALPAELHHDEEHRYDPFPLTPIQHAYWLGRTQAIQYGGVACHVVFEWDKRHDEFDISRLEEAWNQLIERHDMLRMVIDDDGRQRILYDTPRYRIRHHDLRTLTPAQREEALTETRQALSYQVLRTDQWPLFELFVSDLDAEHYRLHMNLDLLLFDVQSFKVMMDDLAATWHGTALPAPAITFRDYVMAEQAHRQTTVWHDAWEYWQDILPMLPPAPALPTADTPPDTPRFITYQSRLEPQAWSALKQRWQQAGITPSAALLTLFAATLERWSRHPAFTLNLTFFNRRPLHPDIDRIIGDFTAVTLVDFDFSAERPLSERMQQTQQRLWQHMAHSDVNGVEVIRELGRLRGQQRQPLMPVVFTSMLGMSLEGLSIEQAMTRLLGDPCHVFTQTPQVWLDHQVMESEGALIFSWYCMEDVLTPGTARDMFDDYCAVLAAYATPGEEESPQLQRLLAGQSTPFPRQRWPLPATDAFDLRDIEQFTQAQPHVKQARAEQQPDGTLRLTVTGRHEALPSAALPPDSPLTTLALPPLTADEQHDLDATWAWLEARALHGMAETLLRHSLFVQVGDHHALEDVMTALGAQPQYQRLVRQWLRHLHEKGVLDPQQEGWTCVSPLQNILAPQSQRPSSDWGKTLADYLDNCVAQHDALFSGECSPLGLLFDAQDSVADAFYCLNPASRCLNEQAARIMDRLAAETPSLNVLEVGAGTAATSRHLLATPHSKGIHYRFTDLSVQFLNDAAARFGDDPRLSYGLLDINQPAVFDDHPDGGYDLIVAVNVLHDASHVPHTLQRLRLLLAPGGRLLMIEATERDSSLQRASIGFIEGLSGYRDARLRDDKPMLSAEGWQSALQQTGWVPELIWPSATAPSSLRQHLIVARHPGHHRPACDEIEHALRQQFGEALPTLAVRYQEDIHTPSSCASPSTDALPLATSTEAPSHGDAQRQTIHAPTALEQQVAALWKTLLSRPVTHDSDFFQLGGDSLIATRMVAQLNQRGIGQVRLQDLFEHAQLADFCRCITPPEVNDATPLVPLASSAQQPTLFVFHASDGDVSSLLPLARQLNGQVFGLQAVEPQRHNTLRALTEAYVQAITRQQPHGPYTLVGWSYGTFLAAEAAHLLHAQGHVVRLALIDPVCQCDFQCENRAELFALLSQSDAAWTLPDMWDCLSDDEQMAQLVQRGTAAGWLPAHMQEEEARQWLNRVQHLLSLLAHHPLREPLAAPCLILTAAHRPAHWTPADRVWRAWLDNAHCHTLDADHWQLMLDTSGTAECAHRIHQWLTHLPETLS</sequence>
<dbReference type="SUPFAM" id="SSF51735">
    <property type="entry name" value="NAD(P)-binding Rossmann-fold domains"/>
    <property type="match status" value="2"/>
</dbReference>
<dbReference type="GO" id="GO:0031177">
    <property type="term" value="F:phosphopantetheine binding"/>
    <property type="evidence" value="ECO:0007669"/>
    <property type="project" value="InterPro"/>
</dbReference>
<comment type="pathway">
    <text evidence="2">Siderophore biosynthesis.</text>
</comment>
<dbReference type="InterPro" id="IPR050091">
    <property type="entry name" value="PKS_NRPS_Biosynth_Enz"/>
</dbReference>
<keyword evidence="10" id="KW-0511">Multifunctional enzyme</keyword>
<dbReference type="FunFam" id="3.30.559.30:FF:000006">
    <property type="entry name" value="Yersiniabactin polyketide/non-ribosomal peptide synthetase"/>
    <property type="match status" value="1"/>
</dbReference>
<dbReference type="STRING" id="1123510.GCA_000620025_01563"/>
<dbReference type="CDD" id="cd00833">
    <property type="entry name" value="PKS"/>
    <property type="match status" value="1"/>
</dbReference>
<dbReference type="InterPro" id="IPR006162">
    <property type="entry name" value="Ppantetheine_attach_site"/>
</dbReference>
<evidence type="ECO:0000256" key="10">
    <source>
        <dbReference type="ARBA" id="ARBA00023268"/>
    </source>
</evidence>
<dbReference type="InterPro" id="IPR016036">
    <property type="entry name" value="Malonyl_transacylase_ACP-bd"/>
</dbReference>
<protein>
    <submittedName>
        <fullName evidence="14">Modular polyketide synthase</fullName>
    </submittedName>
</protein>
<dbReference type="Pfam" id="PF00109">
    <property type="entry name" value="ketoacyl-synt"/>
    <property type="match status" value="1"/>
</dbReference>
<keyword evidence="7" id="KW-0808">Transferase</keyword>
<dbReference type="InterPro" id="IPR014031">
    <property type="entry name" value="Ketoacyl_synth_C"/>
</dbReference>
<dbReference type="Pfam" id="PF00550">
    <property type="entry name" value="PP-binding"/>
    <property type="match status" value="2"/>
</dbReference>
<dbReference type="InterPro" id="IPR016039">
    <property type="entry name" value="Thiolase-like"/>
</dbReference>
<evidence type="ECO:0000259" key="13">
    <source>
        <dbReference type="PROSITE" id="PS52004"/>
    </source>
</evidence>
<dbReference type="SUPFAM" id="SSF55048">
    <property type="entry name" value="Probable ACP-binding domain of malonyl-CoA ACP transacylase"/>
    <property type="match status" value="1"/>
</dbReference>
<keyword evidence="15" id="KW-1185">Reference proteome</keyword>
<comment type="cofactor">
    <cofactor evidence="1">
        <name>pantetheine 4'-phosphate</name>
        <dbReference type="ChEBI" id="CHEBI:47942"/>
    </cofactor>
</comment>
<dbReference type="GO" id="GO:0016874">
    <property type="term" value="F:ligase activity"/>
    <property type="evidence" value="ECO:0007669"/>
    <property type="project" value="UniProtKB-KW"/>
</dbReference>
<evidence type="ECO:0000259" key="12">
    <source>
        <dbReference type="PROSITE" id="PS50075"/>
    </source>
</evidence>
<evidence type="ECO:0000256" key="7">
    <source>
        <dbReference type="ARBA" id="ARBA00022679"/>
    </source>
</evidence>
<dbReference type="KEGG" id="zpl:ZBT109_0799"/>
<dbReference type="Gene3D" id="1.10.1200.10">
    <property type="entry name" value="ACP-like"/>
    <property type="match status" value="2"/>
</dbReference>
<keyword evidence="9" id="KW-0443">Lipid metabolism</keyword>
<keyword evidence="8" id="KW-0276">Fatty acid metabolism</keyword>
<dbReference type="InterPro" id="IPR057737">
    <property type="entry name" value="Condensation_MtbB-like"/>
</dbReference>
<dbReference type="SUPFAM" id="SSF52777">
    <property type="entry name" value="CoA-dependent acyltransferases"/>
    <property type="match status" value="2"/>
</dbReference>
<dbReference type="CDD" id="cd05274">
    <property type="entry name" value="KR_FAS_SDR_x"/>
    <property type="match status" value="1"/>
</dbReference>
<dbReference type="InterPro" id="IPR014030">
    <property type="entry name" value="Ketoacyl_synth_N"/>
</dbReference>
<dbReference type="EMBL" id="AP018933">
    <property type="protein sequence ID" value="BBG29575.1"/>
    <property type="molecule type" value="Genomic_DNA"/>
</dbReference>
<dbReference type="CDD" id="cd02440">
    <property type="entry name" value="AdoMet_MTases"/>
    <property type="match status" value="1"/>
</dbReference>
<evidence type="ECO:0000313" key="14">
    <source>
        <dbReference type="EMBL" id="BBG29575.1"/>
    </source>
</evidence>
<dbReference type="PROSITE" id="PS52004">
    <property type="entry name" value="KS3_2"/>
    <property type="match status" value="1"/>
</dbReference>
<dbReference type="InterPro" id="IPR029063">
    <property type="entry name" value="SAM-dependent_MTases_sf"/>
</dbReference>
<dbReference type="SUPFAM" id="SSF53474">
    <property type="entry name" value="alpha/beta-Hydrolases"/>
    <property type="match status" value="1"/>
</dbReference>
<evidence type="ECO:0000256" key="1">
    <source>
        <dbReference type="ARBA" id="ARBA00001957"/>
    </source>
</evidence>
<dbReference type="Pfam" id="PF00975">
    <property type="entry name" value="Thioesterase"/>
    <property type="match status" value="1"/>
</dbReference>
<feature type="domain" description="Ketosynthase family 3 (KS3)" evidence="13">
    <location>
        <begin position="25"/>
        <end position="448"/>
    </location>
</feature>
<dbReference type="InterPro" id="IPR014043">
    <property type="entry name" value="Acyl_transferase_dom"/>
</dbReference>
<dbReference type="PANTHER" id="PTHR43775:SF37">
    <property type="entry name" value="SI:DKEY-61P9.11"/>
    <property type="match status" value="1"/>
</dbReference>
<dbReference type="Gene3D" id="3.30.70.3290">
    <property type="match status" value="1"/>
</dbReference>
<reference evidence="14 15" key="1">
    <citation type="submission" date="2018-09" db="EMBL/GenBank/DDBJ databases">
        <title>Zymobacter palmae IAM14233 (=T109) whole genome analysis.</title>
        <authorList>
            <person name="Yanase H."/>
        </authorList>
    </citation>
    <scope>NUCLEOTIDE SEQUENCE [LARGE SCALE GENOMIC DNA]</scope>
    <source>
        <strain evidence="14 15">IAM14233</strain>
    </source>
</reference>
<dbReference type="SMART" id="SM00823">
    <property type="entry name" value="PKS_PP"/>
    <property type="match status" value="2"/>
</dbReference>
<dbReference type="InterPro" id="IPR023213">
    <property type="entry name" value="CAT-like_dom_sf"/>
</dbReference>
<keyword evidence="5" id="KW-0597">Phosphoprotein</keyword>
<dbReference type="Gene3D" id="3.30.559.30">
    <property type="entry name" value="Nonribosomal peptide synthetase, condensation domain"/>
    <property type="match status" value="1"/>
</dbReference>
<dbReference type="SUPFAM" id="SSF47336">
    <property type="entry name" value="ACP-like"/>
    <property type="match status" value="2"/>
</dbReference>
<keyword evidence="4" id="KW-0596">Phosphopantetheine</keyword>
<dbReference type="InterPro" id="IPR029058">
    <property type="entry name" value="AB_hydrolase_fold"/>
</dbReference>
<dbReference type="Proteomes" id="UP000267342">
    <property type="component" value="Chromosome"/>
</dbReference>
<feature type="compositionally biased region" description="Low complexity" evidence="11">
    <location>
        <begin position="1832"/>
        <end position="1843"/>
    </location>
</feature>
<dbReference type="Gene3D" id="3.40.50.720">
    <property type="entry name" value="NAD(P)-binding Rossmann-like Domain"/>
    <property type="match status" value="1"/>
</dbReference>
<evidence type="ECO:0000256" key="4">
    <source>
        <dbReference type="ARBA" id="ARBA00022450"/>
    </source>
</evidence>